<dbReference type="InterPro" id="IPR022337">
    <property type="entry name" value="Inositol_monophosphatase_SuhB"/>
</dbReference>
<evidence type="ECO:0000256" key="8">
    <source>
        <dbReference type="RuleBase" id="RU364068"/>
    </source>
</evidence>
<protein>
    <recommendedName>
        <fullName evidence="8">Inositol-1-monophosphatase</fullName>
        <ecNumber evidence="8">3.1.3.25</ecNumber>
    </recommendedName>
</protein>
<feature type="binding site" evidence="7">
    <location>
        <position position="85"/>
    </location>
    <ligand>
        <name>Mg(2+)</name>
        <dbReference type="ChEBI" id="CHEBI:18420"/>
        <label>1</label>
        <note>catalytic</note>
    </ligand>
</feature>
<dbReference type="PRINTS" id="PR01959">
    <property type="entry name" value="SBIMPHPHTASE"/>
</dbReference>
<reference evidence="9 10" key="1">
    <citation type="journal article" date="2016" name="Nat. Commun.">
        <title>Thousands of microbial genomes shed light on interconnected biogeochemical processes in an aquifer system.</title>
        <authorList>
            <person name="Anantharaman K."/>
            <person name="Brown C.T."/>
            <person name="Hug L.A."/>
            <person name="Sharon I."/>
            <person name="Castelle C.J."/>
            <person name="Probst A.J."/>
            <person name="Thomas B.C."/>
            <person name="Singh A."/>
            <person name="Wilkins M.J."/>
            <person name="Karaoz U."/>
            <person name="Brodie E.L."/>
            <person name="Williams K.H."/>
            <person name="Hubbard S.S."/>
            <person name="Banfield J.F."/>
        </authorList>
    </citation>
    <scope>NUCLEOTIDE SEQUENCE [LARGE SCALE GENOMIC DNA]</scope>
</reference>
<accession>A0A1F6TK65</accession>
<dbReference type="GO" id="GO:0046872">
    <property type="term" value="F:metal ion binding"/>
    <property type="evidence" value="ECO:0007669"/>
    <property type="project" value="UniProtKB-KW"/>
</dbReference>
<comment type="similarity">
    <text evidence="3 8">Belongs to the inositol monophosphatase superfamily.</text>
</comment>
<dbReference type="InterPro" id="IPR000760">
    <property type="entry name" value="Inositol_monophosphatase-like"/>
</dbReference>
<comment type="caution">
    <text evidence="9">The sequence shown here is derived from an EMBL/GenBank/DDBJ whole genome shotgun (WGS) entry which is preliminary data.</text>
</comment>
<dbReference type="InterPro" id="IPR020583">
    <property type="entry name" value="Inositol_monoP_metal-BS"/>
</dbReference>
<comment type="cofactor">
    <cofactor evidence="2 7 8">
        <name>Mg(2+)</name>
        <dbReference type="ChEBI" id="CHEBI:18420"/>
    </cofactor>
</comment>
<dbReference type="PROSITE" id="PS00629">
    <property type="entry name" value="IMP_1"/>
    <property type="match status" value="1"/>
</dbReference>
<dbReference type="EC" id="3.1.3.25" evidence="8"/>
<dbReference type="Pfam" id="PF00459">
    <property type="entry name" value="Inositol_P"/>
    <property type="match status" value="1"/>
</dbReference>
<keyword evidence="5 8" id="KW-0378">Hydrolase</keyword>
<dbReference type="PRINTS" id="PR00377">
    <property type="entry name" value="IMPHPHTASES"/>
</dbReference>
<evidence type="ECO:0000256" key="3">
    <source>
        <dbReference type="ARBA" id="ARBA00009759"/>
    </source>
</evidence>
<dbReference type="AlphaFoldDB" id="A0A1F6TK65"/>
<evidence type="ECO:0000313" key="9">
    <source>
        <dbReference type="EMBL" id="OGI45530.1"/>
    </source>
</evidence>
<dbReference type="InterPro" id="IPR033942">
    <property type="entry name" value="IMPase"/>
</dbReference>
<evidence type="ECO:0000256" key="7">
    <source>
        <dbReference type="PIRSR" id="PIRSR600760-2"/>
    </source>
</evidence>
<feature type="binding site" evidence="7">
    <location>
        <position position="210"/>
    </location>
    <ligand>
        <name>Mg(2+)</name>
        <dbReference type="ChEBI" id="CHEBI:18420"/>
        <label>1</label>
        <note>catalytic</note>
    </ligand>
</feature>
<evidence type="ECO:0000256" key="6">
    <source>
        <dbReference type="ARBA" id="ARBA00022842"/>
    </source>
</evidence>
<keyword evidence="6 7" id="KW-0460">Magnesium</keyword>
<dbReference type="GO" id="GO:0006020">
    <property type="term" value="P:inositol metabolic process"/>
    <property type="evidence" value="ECO:0007669"/>
    <property type="project" value="TreeGrafter"/>
</dbReference>
<dbReference type="FunFam" id="3.30.540.10:FF:000003">
    <property type="entry name" value="Inositol-1-monophosphatase"/>
    <property type="match status" value="1"/>
</dbReference>
<dbReference type="STRING" id="1817760.A2151_04810"/>
<dbReference type="GO" id="GO:0046854">
    <property type="term" value="P:phosphatidylinositol phosphate biosynthetic process"/>
    <property type="evidence" value="ECO:0007669"/>
    <property type="project" value="InterPro"/>
</dbReference>
<dbReference type="GO" id="GO:0008934">
    <property type="term" value="F:inositol monophosphate 1-phosphatase activity"/>
    <property type="evidence" value="ECO:0007669"/>
    <property type="project" value="InterPro"/>
</dbReference>
<dbReference type="FunFam" id="3.40.190.80:FF:000002">
    <property type="entry name" value="Inositol-1-monophosphatase"/>
    <property type="match status" value="1"/>
</dbReference>
<dbReference type="PANTHER" id="PTHR20854:SF4">
    <property type="entry name" value="INOSITOL-1-MONOPHOSPHATASE-RELATED"/>
    <property type="match status" value="1"/>
</dbReference>
<name>A0A1F6TK65_9PROT</name>
<feature type="binding site" evidence="7">
    <location>
        <position position="84"/>
    </location>
    <ligand>
        <name>Mg(2+)</name>
        <dbReference type="ChEBI" id="CHEBI:18420"/>
        <label>1</label>
        <note>catalytic</note>
    </ligand>
</feature>
<comment type="catalytic activity">
    <reaction evidence="1 8">
        <text>a myo-inositol phosphate + H2O = myo-inositol + phosphate</text>
        <dbReference type="Rhea" id="RHEA:24056"/>
        <dbReference type="ChEBI" id="CHEBI:15377"/>
        <dbReference type="ChEBI" id="CHEBI:17268"/>
        <dbReference type="ChEBI" id="CHEBI:43474"/>
        <dbReference type="ChEBI" id="CHEBI:84139"/>
        <dbReference type="EC" id="3.1.3.25"/>
    </reaction>
</comment>
<dbReference type="PROSITE" id="PS00630">
    <property type="entry name" value="IMP_2"/>
    <property type="match status" value="1"/>
</dbReference>
<dbReference type="EMBL" id="MFSU01000102">
    <property type="protein sequence ID" value="OGI45530.1"/>
    <property type="molecule type" value="Genomic_DNA"/>
</dbReference>
<gene>
    <name evidence="9" type="ORF">A2151_04810</name>
</gene>
<evidence type="ECO:0000256" key="2">
    <source>
        <dbReference type="ARBA" id="ARBA00001946"/>
    </source>
</evidence>
<sequence>MHPLLNTAVKAARRAGRTIMRHLDRVERLTVESKGPNDYVSEVDRQAEAEIIHVLRTAYPDHAILAEETGAHSGNDYCWIIDPLDGTTNFLHGYPQFAVSIALRHRDRLEHAVVFDPHKNELFTASRGHGAQLNDRRIRVSRVPNLEHALLGTGFPFRSNEHLEVWINTLRELLVRTSGIRRAGSAALDLAHVACGRFDGFWEFGLSVWDMAAGCLLIQESGGLVGDLSGGPKYLESGNIVAGNPKIYAEMLRHIQPYLPADLKP</sequence>
<proteinExistence type="inferred from homology"/>
<dbReference type="InterPro" id="IPR020550">
    <property type="entry name" value="Inositol_monophosphatase_CS"/>
</dbReference>
<feature type="binding site" evidence="7">
    <location>
        <position position="82"/>
    </location>
    <ligand>
        <name>Mg(2+)</name>
        <dbReference type="ChEBI" id="CHEBI:18420"/>
        <label>1</label>
        <note>catalytic</note>
    </ligand>
</feature>
<dbReference type="SUPFAM" id="SSF56655">
    <property type="entry name" value="Carbohydrate phosphatase"/>
    <property type="match status" value="1"/>
</dbReference>
<evidence type="ECO:0000313" key="10">
    <source>
        <dbReference type="Proteomes" id="UP000178885"/>
    </source>
</evidence>
<dbReference type="Proteomes" id="UP000178885">
    <property type="component" value="Unassembled WGS sequence"/>
</dbReference>
<evidence type="ECO:0000256" key="1">
    <source>
        <dbReference type="ARBA" id="ARBA00001033"/>
    </source>
</evidence>
<dbReference type="CDD" id="cd01639">
    <property type="entry name" value="IMPase"/>
    <property type="match status" value="1"/>
</dbReference>
<dbReference type="Gene3D" id="3.40.190.80">
    <property type="match status" value="1"/>
</dbReference>
<dbReference type="Gene3D" id="3.30.540.10">
    <property type="entry name" value="Fructose-1,6-Bisphosphatase, subunit A, domain 1"/>
    <property type="match status" value="1"/>
</dbReference>
<organism evidence="9 10">
    <name type="scientific">Candidatus Muproteobacteria bacterium RBG_16_65_34</name>
    <dbReference type="NCBI Taxonomy" id="1817760"/>
    <lineage>
        <taxon>Bacteria</taxon>
        <taxon>Pseudomonadati</taxon>
        <taxon>Pseudomonadota</taxon>
        <taxon>Candidatus Muproteobacteria</taxon>
    </lineage>
</organism>
<evidence type="ECO:0000256" key="4">
    <source>
        <dbReference type="ARBA" id="ARBA00022723"/>
    </source>
</evidence>
<feature type="binding site" evidence="7">
    <location>
        <position position="67"/>
    </location>
    <ligand>
        <name>Mg(2+)</name>
        <dbReference type="ChEBI" id="CHEBI:18420"/>
        <label>1</label>
        <note>catalytic</note>
    </ligand>
</feature>
<evidence type="ECO:0000256" key="5">
    <source>
        <dbReference type="ARBA" id="ARBA00022801"/>
    </source>
</evidence>
<dbReference type="GO" id="GO:0007165">
    <property type="term" value="P:signal transduction"/>
    <property type="evidence" value="ECO:0007669"/>
    <property type="project" value="TreeGrafter"/>
</dbReference>
<keyword evidence="4 7" id="KW-0479">Metal-binding</keyword>
<dbReference type="PANTHER" id="PTHR20854">
    <property type="entry name" value="INOSITOL MONOPHOSPHATASE"/>
    <property type="match status" value="1"/>
</dbReference>